<keyword evidence="2" id="KW-0812">Transmembrane</keyword>
<sequence length="402" mass="42468">MDQSPKGREIQPVTGDSAVIVARGNKIEELGEQMSEAANVLEQIATSELADGQMQGKAVAELQDKIGSSYETLREASELYTPVGPLIAAYGQSLGELQTKMGPLVESCTDKWTTYEGLPGDRDEDDAEGQAKKAAYDEWHDDAESWDAQYDTWEDAYDLAVNGIGNEMAGSIKDGFWEIFGFLIKILEVIAMVFMLAGLFLGGIVAVIGFALGALVLIGKIVQASAGKATVTDVLLAVVAILPFGKLGQIGKAWGQLGKGAASGGKTAGAAGRGYRNFALKRAAPLNPPPVNVTFGAKFKTALSISTGFRDVPRTRAAWMANPFKPPKDIPVGIMSGSDIATGMALYGSMRTGAWGEKVGAAFDGLSGLGKWAGEWYGTTSTSQGLNERRINDQQSAQPSEG</sequence>
<feature type="transmembrane region" description="Helical" evidence="2">
    <location>
        <begin position="189"/>
        <end position="218"/>
    </location>
</feature>
<feature type="compositionally biased region" description="Polar residues" evidence="1">
    <location>
        <begin position="393"/>
        <end position="402"/>
    </location>
</feature>
<organism evidence="3 4">
    <name type="scientific">Nocardioides panzhihuensis</name>
    <dbReference type="NCBI Taxonomy" id="860243"/>
    <lineage>
        <taxon>Bacteria</taxon>
        <taxon>Bacillati</taxon>
        <taxon>Actinomycetota</taxon>
        <taxon>Actinomycetes</taxon>
        <taxon>Propionibacteriales</taxon>
        <taxon>Nocardioidaceae</taxon>
        <taxon>Nocardioides</taxon>
    </lineage>
</organism>
<proteinExistence type="predicted"/>
<evidence type="ECO:0000313" key="4">
    <source>
        <dbReference type="Proteomes" id="UP000564496"/>
    </source>
</evidence>
<dbReference type="EMBL" id="JACBZR010000001">
    <property type="protein sequence ID" value="NYI79316.1"/>
    <property type="molecule type" value="Genomic_DNA"/>
</dbReference>
<accession>A0A7Z0DPE1</accession>
<feature type="region of interest" description="Disordered" evidence="1">
    <location>
        <begin position="381"/>
        <end position="402"/>
    </location>
</feature>
<evidence type="ECO:0000256" key="2">
    <source>
        <dbReference type="SAM" id="Phobius"/>
    </source>
</evidence>
<comment type="caution">
    <text evidence="3">The sequence shown here is derived from an EMBL/GenBank/DDBJ whole genome shotgun (WGS) entry which is preliminary data.</text>
</comment>
<dbReference type="Proteomes" id="UP000564496">
    <property type="component" value="Unassembled WGS sequence"/>
</dbReference>
<reference evidence="3 4" key="1">
    <citation type="submission" date="2020-07" db="EMBL/GenBank/DDBJ databases">
        <title>Sequencing the genomes of 1000 actinobacteria strains.</title>
        <authorList>
            <person name="Klenk H.-P."/>
        </authorList>
    </citation>
    <scope>NUCLEOTIDE SEQUENCE [LARGE SCALE GENOMIC DNA]</scope>
    <source>
        <strain evidence="3 4">DSM 26487</strain>
    </source>
</reference>
<evidence type="ECO:0000256" key="1">
    <source>
        <dbReference type="SAM" id="MobiDB-lite"/>
    </source>
</evidence>
<dbReference type="RefSeq" id="WP_179659643.1">
    <property type="nucleotide sequence ID" value="NZ_JACBZR010000001.1"/>
</dbReference>
<keyword evidence="4" id="KW-1185">Reference proteome</keyword>
<protein>
    <submittedName>
        <fullName evidence="3">Uncharacterized protein</fullName>
    </submittedName>
</protein>
<dbReference type="AlphaFoldDB" id="A0A7Z0DPE1"/>
<keyword evidence="2" id="KW-0472">Membrane</keyword>
<evidence type="ECO:0000313" key="3">
    <source>
        <dbReference type="EMBL" id="NYI79316.1"/>
    </source>
</evidence>
<name>A0A7Z0DPE1_9ACTN</name>
<keyword evidence="2" id="KW-1133">Transmembrane helix</keyword>
<gene>
    <name evidence="3" type="ORF">BJ988_003964</name>
</gene>